<name>A0A445M9V4_ENSVE</name>
<gene>
    <name evidence="1" type="ORF">BHM03_00002942</name>
</gene>
<reference evidence="1" key="1">
    <citation type="journal article" date="2018" name="Data Brief">
        <title>Genome sequence data from 17 accessions of Ensete ventricosum, a staple food crop for millions in Ethiopia.</title>
        <authorList>
            <person name="Yemataw Z."/>
            <person name="Muzemil S."/>
            <person name="Ambachew D."/>
            <person name="Tripathi L."/>
            <person name="Tesfaye K."/>
            <person name="Chala A."/>
            <person name="Farbos A."/>
            <person name="O'Neill P."/>
            <person name="Moore K."/>
            <person name="Grant M."/>
            <person name="Studholme D.J."/>
        </authorList>
    </citation>
    <scope>NUCLEOTIDE SEQUENCE [LARGE SCALE GENOMIC DNA]</scope>
    <source>
        <tissue evidence="1">Leaf</tissue>
    </source>
</reference>
<sequence length="101" mass="11003">MDGFEKFTPFFFTTGLNLQCSVTHGVVSLIISNPDLFASQVRSIGVTIPIKYLGTSSSCPATIYILTVAYNGGRGRNLENPLSEFSDYLISSTSHFLTLKS</sequence>
<dbReference type="EMBL" id="KV875483">
    <property type="protein sequence ID" value="RZR71030.1"/>
    <property type="molecule type" value="Genomic_DNA"/>
</dbReference>
<accession>A0A445M9V4</accession>
<organism evidence="1">
    <name type="scientific">Ensete ventricosum</name>
    <name type="common">Abyssinian banana</name>
    <name type="synonym">Musa ensete</name>
    <dbReference type="NCBI Taxonomy" id="4639"/>
    <lineage>
        <taxon>Eukaryota</taxon>
        <taxon>Viridiplantae</taxon>
        <taxon>Streptophyta</taxon>
        <taxon>Embryophyta</taxon>
        <taxon>Tracheophyta</taxon>
        <taxon>Spermatophyta</taxon>
        <taxon>Magnoliopsida</taxon>
        <taxon>Liliopsida</taxon>
        <taxon>Zingiberales</taxon>
        <taxon>Musaceae</taxon>
        <taxon>Ensete</taxon>
    </lineage>
</organism>
<dbReference type="AlphaFoldDB" id="A0A445M9V4"/>
<evidence type="ECO:0000313" key="1">
    <source>
        <dbReference type="EMBL" id="RZR71030.1"/>
    </source>
</evidence>
<dbReference type="Proteomes" id="UP000290560">
    <property type="component" value="Unassembled WGS sequence"/>
</dbReference>
<proteinExistence type="predicted"/>
<protein>
    <submittedName>
        <fullName evidence="1">Uncharacterized protein</fullName>
    </submittedName>
</protein>